<dbReference type="EMBL" id="GBRH01243822">
    <property type="protein sequence ID" value="JAD54073.1"/>
    <property type="molecule type" value="Transcribed_RNA"/>
</dbReference>
<name>A0A0A9AW44_ARUDO</name>
<evidence type="ECO:0000313" key="1">
    <source>
        <dbReference type="EMBL" id="JAD54073.1"/>
    </source>
</evidence>
<reference evidence="1" key="1">
    <citation type="submission" date="2014-09" db="EMBL/GenBank/DDBJ databases">
        <authorList>
            <person name="Magalhaes I.L.F."/>
            <person name="Oliveira U."/>
            <person name="Santos F.R."/>
            <person name="Vidigal T.H.D.A."/>
            <person name="Brescovit A.D."/>
            <person name="Santos A.J."/>
        </authorList>
    </citation>
    <scope>NUCLEOTIDE SEQUENCE</scope>
    <source>
        <tissue evidence="1">Shoot tissue taken approximately 20 cm above the soil surface</tissue>
    </source>
</reference>
<organism evidence="1">
    <name type="scientific">Arundo donax</name>
    <name type="common">Giant reed</name>
    <name type="synonym">Donax arundinaceus</name>
    <dbReference type="NCBI Taxonomy" id="35708"/>
    <lineage>
        <taxon>Eukaryota</taxon>
        <taxon>Viridiplantae</taxon>
        <taxon>Streptophyta</taxon>
        <taxon>Embryophyta</taxon>
        <taxon>Tracheophyta</taxon>
        <taxon>Spermatophyta</taxon>
        <taxon>Magnoliopsida</taxon>
        <taxon>Liliopsida</taxon>
        <taxon>Poales</taxon>
        <taxon>Poaceae</taxon>
        <taxon>PACMAD clade</taxon>
        <taxon>Arundinoideae</taxon>
        <taxon>Arundineae</taxon>
        <taxon>Arundo</taxon>
    </lineage>
</organism>
<dbReference type="AlphaFoldDB" id="A0A0A9AW44"/>
<protein>
    <submittedName>
        <fullName evidence="1">Uncharacterized protein</fullName>
    </submittedName>
</protein>
<proteinExistence type="predicted"/>
<reference evidence="1" key="2">
    <citation type="journal article" date="2015" name="Data Brief">
        <title>Shoot transcriptome of the giant reed, Arundo donax.</title>
        <authorList>
            <person name="Barrero R.A."/>
            <person name="Guerrero F.D."/>
            <person name="Moolhuijzen P."/>
            <person name="Goolsby J.A."/>
            <person name="Tidwell J."/>
            <person name="Bellgard S.E."/>
            <person name="Bellgard M.I."/>
        </authorList>
    </citation>
    <scope>NUCLEOTIDE SEQUENCE</scope>
    <source>
        <tissue evidence="1">Shoot tissue taken approximately 20 cm above the soil surface</tissue>
    </source>
</reference>
<accession>A0A0A9AW44</accession>
<sequence>MMLTKKCYFVEVCSSLKCKCNSNLGCVLKTGILGNIKL</sequence>